<dbReference type="KEGG" id="pmf:P9303_13111"/>
<protein>
    <recommendedName>
        <fullName evidence="1">Nif11 domain-containing protein</fullName>
    </recommendedName>
</protein>
<dbReference type="AlphaFoldDB" id="A2C998"/>
<evidence type="ECO:0000313" key="2">
    <source>
        <dbReference type="EMBL" id="ABM78058.1"/>
    </source>
</evidence>
<dbReference type="InterPro" id="IPR012903">
    <property type="entry name" value="Nif11"/>
</dbReference>
<dbReference type="InterPro" id="IPR022516">
    <property type="entry name" value="CHP03798_Ocin"/>
</dbReference>
<dbReference type="STRING" id="59922.P9303_13111"/>
<name>A2C998_PROM3</name>
<dbReference type="NCBIfam" id="TIGR03798">
    <property type="entry name" value="leader_Nif11"/>
    <property type="match status" value="1"/>
</dbReference>
<reference evidence="2 3" key="1">
    <citation type="journal article" date="2007" name="PLoS Genet.">
        <title>Patterns and implications of gene gain and loss in the evolution of Prochlorococcus.</title>
        <authorList>
            <person name="Kettler G.C."/>
            <person name="Martiny A.C."/>
            <person name="Huang K."/>
            <person name="Zucker J."/>
            <person name="Coleman M.L."/>
            <person name="Rodrigue S."/>
            <person name="Chen F."/>
            <person name="Lapidus A."/>
            <person name="Ferriera S."/>
            <person name="Johnson J."/>
            <person name="Steglich C."/>
            <person name="Church G.M."/>
            <person name="Richardson P."/>
            <person name="Chisholm S.W."/>
        </authorList>
    </citation>
    <scope>NUCLEOTIDE SEQUENCE [LARGE SCALE GENOMIC DNA]</scope>
    <source>
        <strain evidence="2 3">MIT 9303</strain>
    </source>
</reference>
<evidence type="ECO:0000259" key="1">
    <source>
        <dbReference type="Pfam" id="PF07862"/>
    </source>
</evidence>
<gene>
    <name evidence="2" type="ordered locus">P9303_13111</name>
</gene>
<dbReference type="EMBL" id="CP000554">
    <property type="protein sequence ID" value="ABM78058.1"/>
    <property type="molecule type" value="Genomic_DNA"/>
</dbReference>
<dbReference type="Proteomes" id="UP000002274">
    <property type="component" value="Chromosome"/>
</dbReference>
<evidence type="ECO:0000313" key="3">
    <source>
        <dbReference type="Proteomes" id="UP000002274"/>
    </source>
</evidence>
<organism evidence="2 3">
    <name type="scientific">Prochlorococcus marinus (strain MIT 9303)</name>
    <dbReference type="NCBI Taxonomy" id="59922"/>
    <lineage>
        <taxon>Bacteria</taxon>
        <taxon>Bacillati</taxon>
        <taxon>Cyanobacteriota</taxon>
        <taxon>Cyanophyceae</taxon>
        <taxon>Synechococcales</taxon>
        <taxon>Prochlorococcaceae</taxon>
        <taxon>Prochlorococcus</taxon>
    </lineage>
</organism>
<feature type="domain" description="Nif11" evidence="1">
    <location>
        <begin position="16"/>
        <end position="55"/>
    </location>
</feature>
<dbReference type="HOGENOM" id="CLU_2993091_0_0_3"/>
<accession>A2C998</accession>
<sequence>MLIHCSDIFRDQQSTSEEQLKAFIAKVQADASLQEPLKAEGADVVAIAKAAGFSINT</sequence>
<dbReference type="Pfam" id="PF07862">
    <property type="entry name" value="Nif11"/>
    <property type="match status" value="1"/>
</dbReference>
<proteinExistence type="predicted"/>